<dbReference type="SUPFAM" id="SSF46955">
    <property type="entry name" value="Putative DNA-binding domain"/>
    <property type="match status" value="1"/>
</dbReference>
<dbReference type="Proteomes" id="UP000786185">
    <property type="component" value="Unassembled WGS sequence"/>
</dbReference>
<dbReference type="PANTHER" id="PTHR30204">
    <property type="entry name" value="REDOX-CYCLING DRUG-SENSING TRANSCRIPTIONAL ACTIVATOR SOXR"/>
    <property type="match status" value="1"/>
</dbReference>
<dbReference type="InterPro" id="IPR009061">
    <property type="entry name" value="DNA-bd_dom_put_sf"/>
</dbReference>
<keyword evidence="1 3" id="KW-0238">DNA-binding</keyword>
<dbReference type="Pfam" id="PF00376">
    <property type="entry name" value="MerR"/>
    <property type="match status" value="1"/>
</dbReference>
<sequence length="43" mass="4994">MYLISELASKAGISRTTLLYYEKLGLINGQRLDNGYRYYSEND</sequence>
<reference evidence="3" key="1">
    <citation type="journal article" date="2021" name="PeerJ">
        <title>Analysis of 44 Vibrio anguillarum genomes reveals high genetic diversity.</title>
        <authorList>
            <person name="Hansen M.J."/>
            <person name="Dalsgaard I."/>
        </authorList>
    </citation>
    <scope>NUCLEOTIDE SEQUENCE</scope>
    <source>
        <strain evidence="3">850617-1/1</strain>
    </source>
</reference>
<dbReference type="GO" id="GO:0003700">
    <property type="term" value="F:DNA-binding transcription factor activity"/>
    <property type="evidence" value="ECO:0007669"/>
    <property type="project" value="InterPro"/>
</dbReference>
<dbReference type="PROSITE" id="PS50937">
    <property type="entry name" value="HTH_MERR_2"/>
    <property type="match status" value="1"/>
</dbReference>
<dbReference type="EMBL" id="SCLC01000992">
    <property type="protein sequence ID" value="MBF4437475.1"/>
    <property type="molecule type" value="Genomic_DNA"/>
</dbReference>
<dbReference type="InterPro" id="IPR047057">
    <property type="entry name" value="MerR_fam"/>
</dbReference>
<dbReference type="AlphaFoldDB" id="A0AAW4BIR4"/>
<accession>A0AAW4BIR4</accession>
<comment type="caution">
    <text evidence="3">The sequence shown here is derived from an EMBL/GenBank/DDBJ whole genome shotgun (WGS) entry which is preliminary data.</text>
</comment>
<evidence type="ECO:0000313" key="3">
    <source>
        <dbReference type="EMBL" id="MBF4437475.1"/>
    </source>
</evidence>
<evidence type="ECO:0000313" key="4">
    <source>
        <dbReference type="Proteomes" id="UP000786185"/>
    </source>
</evidence>
<evidence type="ECO:0000259" key="2">
    <source>
        <dbReference type="PROSITE" id="PS50937"/>
    </source>
</evidence>
<proteinExistence type="predicted"/>
<feature type="domain" description="HTH merR-type" evidence="2">
    <location>
        <begin position="1"/>
        <end position="43"/>
    </location>
</feature>
<dbReference type="Gene3D" id="1.10.1660.10">
    <property type="match status" value="1"/>
</dbReference>
<evidence type="ECO:0000256" key="1">
    <source>
        <dbReference type="ARBA" id="ARBA00023125"/>
    </source>
</evidence>
<name>A0AAW4BIR4_VIBAN</name>
<gene>
    <name evidence="3" type="ORF">ERJ77_23925</name>
</gene>
<protein>
    <submittedName>
        <fullName evidence="3">MerR family DNA-binding transcriptional regulator</fullName>
    </submittedName>
</protein>
<dbReference type="PANTHER" id="PTHR30204:SF97">
    <property type="entry name" value="MERR FAMILY REGULATORY PROTEIN"/>
    <property type="match status" value="1"/>
</dbReference>
<feature type="non-terminal residue" evidence="3">
    <location>
        <position position="43"/>
    </location>
</feature>
<organism evidence="3 4">
    <name type="scientific">Vibrio anguillarum</name>
    <name type="common">Listonella anguillarum</name>
    <dbReference type="NCBI Taxonomy" id="55601"/>
    <lineage>
        <taxon>Bacteria</taxon>
        <taxon>Pseudomonadati</taxon>
        <taxon>Pseudomonadota</taxon>
        <taxon>Gammaproteobacteria</taxon>
        <taxon>Vibrionales</taxon>
        <taxon>Vibrionaceae</taxon>
        <taxon>Vibrio</taxon>
    </lineage>
</organism>
<dbReference type="GO" id="GO:0003677">
    <property type="term" value="F:DNA binding"/>
    <property type="evidence" value="ECO:0007669"/>
    <property type="project" value="UniProtKB-KW"/>
</dbReference>
<dbReference type="InterPro" id="IPR000551">
    <property type="entry name" value="MerR-type_HTH_dom"/>
</dbReference>